<evidence type="ECO:0000313" key="9">
    <source>
        <dbReference type="Proteomes" id="UP000076871"/>
    </source>
</evidence>
<evidence type="ECO:0000256" key="2">
    <source>
        <dbReference type="ARBA" id="ARBA00023125"/>
    </source>
</evidence>
<dbReference type="STRING" id="1314785.A0A165EFQ0"/>
<evidence type="ECO:0000259" key="7">
    <source>
        <dbReference type="PROSITE" id="PS51194"/>
    </source>
</evidence>
<proteinExistence type="inferred from homology"/>
<keyword evidence="9" id="KW-1185">Reference proteome</keyword>
<dbReference type="GO" id="GO:0005737">
    <property type="term" value="C:cytoplasm"/>
    <property type="evidence" value="ECO:0007669"/>
    <property type="project" value="TreeGrafter"/>
</dbReference>
<dbReference type="Gene3D" id="3.40.50.300">
    <property type="entry name" value="P-loop containing nucleotide triphosphate hydrolases"/>
    <property type="match status" value="2"/>
</dbReference>
<dbReference type="GO" id="GO:0000724">
    <property type="term" value="P:double-strand break repair via homologous recombination"/>
    <property type="evidence" value="ECO:0007669"/>
    <property type="project" value="TreeGrafter"/>
</dbReference>
<feature type="domain" description="Helicase C-terminal" evidence="7">
    <location>
        <begin position="153"/>
        <end position="226"/>
    </location>
</feature>
<dbReference type="PROSITE" id="PS51194">
    <property type="entry name" value="HELICASE_CTER"/>
    <property type="match status" value="1"/>
</dbReference>
<dbReference type="PANTHER" id="PTHR13710:SF153">
    <property type="entry name" value="RECQ-LIKE DNA HELICASE BLM"/>
    <property type="match status" value="1"/>
</dbReference>
<evidence type="ECO:0000313" key="8">
    <source>
        <dbReference type="EMBL" id="KZT06964.1"/>
    </source>
</evidence>
<evidence type="ECO:0000256" key="6">
    <source>
        <dbReference type="ARBA" id="ARBA00034808"/>
    </source>
</evidence>
<dbReference type="AlphaFoldDB" id="A0A165EFQ0"/>
<dbReference type="OrthoDB" id="10261556at2759"/>
<dbReference type="GO" id="GO:0043138">
    <property type="term" value="F:3'-5' DNA helicase activity"/>
    <property type="evidence" value="ECO:0007669"/>
    <property type="project" value="UniProtKB-EC"/>
</dbReference>
<dbReference type="GO" id="GO:0003677">
    <property type="term" value="F:DNA binding"/>
    <property type="evidence" value="ECO:0007669"/>
    <property type="project" value="UniProtKB-KW"/>
</dbReference>
<dbReference type="GO" id="GO:0005694">
    <property type="term" value="C:chromosome"/>
    <property type="evidence" value="ECO:0007669"/>
    <property type="project" value="TreeGrafter"/>
</dbReference>
<evidence type="ECO:0000256" key="3">
    <source>
        <dbReference type="ARBA" id="ARBA00023235"/>
    </source>
</evidence>
<dbReference type="Pfam" id="PF00271">
    <property type="entry name" value="Helicase_C"/>
    <property type="match status" value="1"/>
</dbReference>
<evidence type="ECO:0000256" key="4">
    <source>
        <dbReference type="ARBA" id="ARBA00023242"/>
    </source>
</evidence>
<dbReference type="EC" id="5.6.2.4" evidence="6"/>
<name>A0A165EFQ0_9APHY</name>
<accession>A0A165EFQ0</accession>
<organism evidence="8 9">
    <name type="scientific">Laetiporus sulphureus 93-53</name>
    <dbReference type="NCBI Taxonomy" id="1314785"/>
    <lineage>
        <taxon>Eukaryota</taxon>
        <taxon>Fungi</taxon>
        <taxon>Dikarya</taxon>
        <taxon>Basidiomycota</taxon>
        <taxon>Agaricomycotina</taxon>
        <taxon>Agaricomycetes</taxon>
        <taxon>Polyporales</taxon>
        <taxon>Laetiporus</taxon>
    </lineage>
</organism>
<evidence type="ECO:0000256" key="1">
    <source>
        <dbReference type="ARBA" id="ARBA00005446"/>
    </source>
</evidence>
<dbReference type="EMBL" id="KV427621">
    <property type="protein sequence ID" value="KZT06964.1"/>
    <property type="molecule type" value="Genomic_DNA"/>
</dbReference>
<reference evidence="8 9" key="1">
    <citation type="journal article" date="2016" name="Mol. Biol. Evol.">
        <title>Comparative Genomics of Early-Diverging Mushroom-Forming Fungi Provides Insights into the Origins of Lignocellulose Decay Capabilities.</title>
        <authorList>
            <person name="Nagy L.G."/>
            <person name="Riley R."/>
            <person name="Tritt A."/>
            <person name="Adam C."/>
            <person name="Daum C."/>
            <person name="Floudas D."/>
            <person name="Sun H."/>
            <person name="Yadav J.S."/>
            <person name="Pangilinan J."/>
            <person name="Larsson K.H."/>
            <person name="Matsuura K."/>
            <person name="Barry K."/>
            <person name="Labutti K."/>
            <person name="Kuo R."/>
            <person name="Ohm R.A."/>
            <person name="Bhattacharya S.S."/>
            <person name="Shirouzu T."/>
            <person name="Yoshinaga Y."/>
            <person name="Martin F.M."/>
            <person name="Grigoriev I.V."/>
            <person name="Hibbett D.S."/>
        </authorList>
    </citation>
    <scope>NUCLEOTIDE SEQUENCE [LARGE SCALE GENOMIC DNA]</scope>
    <source>
        <strain evidence="8 9">93-53</strain>
    </source>
</reference>
<gene>
    <name evidence="8" type="ORF">LAESUDRAFT_758781</name>
</gene>
<evidence type="ECO:0000256" key="5">
    <source>
        <dbReference type="ARBA" id="ARBA00034617"/>
    </source>
</evidence>
<dbReference type="GeneID" id="63829524"/>
<dbReference type="InterPro" id="IPR001650">
    <property type="entry name" value="Helicase_C-like"/>
</dbReference>
<sequence length="226" mass="26308">MVIVIGPLLMLMQNQMAALQDKGVDIAFFNSEQMHEEVDVHWWLLHRIKQQRPNLIHMMLEKLKHSSALTLILRQLYNKKHLKGCVLDEGHSAVKWGWNFRYSNHSIGSSTVSAKVFWAFRSWPLTVTMTTHFSQSMKCPNLNYEAWPKKKVALQEIAQFIKESHAGETGIIYAHSCKLCEEITYKLKEEHDFDARHFHAKVDSRDKAETLDSWKMDECQVIIATI</sequence>
<comment type="catalytic activity">
    <reaction evidence="5">
        <text>Couples ATP hydrolysis with the unwinding of duplex DNA by translocating in the 3'-5' direction.</text>
        <dbReference type="EC" id="5.6.2.4"/>
    </reaction>
</comment>
<dbReference type="InterPro" id="IPR027417">
    <property type="entry name" value="P-loop_NTPase"/>
</dbReference>
<dbReference type="GO" id="GO:0009378">
    <property type="term" value="F:four-way junction helicase activity"/>
    <property type="evidence" value="ECO:0007669"/>
    <property type="project" value="TreeGrafter"/>
</dbReference>
<keyword evidence="3" id="KW-0413">Isomerase</keyword>
<dbReference type="SUPFAM" id="SSF52540">
    <property type="entry name" value="P-loop containing nucleoside triphosphate hydrolases"/>
    <property type="match status" value="1"/>
</dbReference>
<protein>
    <recommendedName>
        <fullName evidence="6">DNA 3'-5' helicase</fullName>
        <ecNumber evidence="6">5.6.2.4</ecNumber>
    </recommendedName>
</protein>
<dbReference type="RefSeq" id="XP_040764704.1">
    <property type="nucleotide sequence ID" value="XM_040912496.1"/>
</dbReference>
<dbReference type="GO" id="GO:0005634">
    <property type="term" value="C:nucleus"/>
    <property type="evidence" value="ECO:0007669"/>
    <property type="project" value="TreeGrafter"/>
</dbReference>
<keyword evidence="4" id="KW-0539">Nucleus</keyword>
<comment type="similarity">
    <text evidence="1">Belongs to the helicase family. RecQ subfamily.</text>
</comment>
<keyword evidence="2" id="KW-0238">DNA-binding</keyword>
<dbReference type="Proteomes" id="UP000076871">
    <property type="component" value="Unassembled WGS sequence"/>
</dbReference>
<dbReference type="InParanoid" id="A0A165EFQ0"/>
<dbReference type="PANTHER" id="PTHR13710">
    <property type="entry name" value="DNA HELICASE RECQ FAMILY MEMBER"/>
    <property type="match status" value="1"/>
</dbReference>